<accession>A0ABU7DYF3</accession>
<sequence length="89" mass="9731">MEFHEKLQSLAMKEGLKGSKVSRALESFSWNITILKGQADLLKHAKAEVEENMKQVHDAALTGNLGKQGVGLRRVRSQTGRGLDDSPSA</sequence>
<evidence type="ECO:0000313" key="2">
    <source>
        <dbReference type="Proteomes" id="UP001352852"/>
    </source>
</evidence>
<name>A0ABU7DYF3_9TELE</name>
<reference evidence="1 2" key="1">
    <citation type="submission" date="2021-06" db="EMBL/GenBank/DDBJ databases">
        <authorList>
            <person name="Palmer J.M."/>
        </authorList>
    </citation>
    <scope>NUCLEOTIDE SEQUENCE [LARGE SCALE GENOMIC DNA]</scope>
    <source>
        <strain evidence="1 2">CL_MEX2019</strain>
        <tissue evidence="1">Muscle</tissue>
    </source>
</reference>
<evidence type="ECO:0000313" key="1">
    <source>
        <dbReference type="EMBL" id="MED6280062.1"/>
    </source>
</evidence>
<dbReference type="Proteomes" id="UP001352852">
    <property type="component" value="Unassembled WGS sequence"/>
</dbReference>
<comment type="caution">
    <text evidence="1">The sequence shown here is derived from an EMBL/GenBank/DDBJ whole genome shotgun (WGS) entry which is preliminary data.</text>
</comment>
<gene>
    <name evidence="1" type="primary">PLCL2_2</name>
    <name evidence="1" type="ORF">CHARACLAT_007021</name>
</gene>
<keyword evidence="2" id="KW-1185">Reference proteome</keyword>
<organism evidence="1 2">
    <name type="scientific">Characodon lateralis</name>
    <dbReference type="NCBI Taxonomy" id="208331"/>
    <lineage>
        <taxon>Eukaryota</taxon>
        <taxon>Metazoa</taxon>
        <taxon>Chordata</taxon>
        <taxon>Craniata</taxon>
        <taxon>Vertebrata</taxon>
        <taxon>Euteleostomi</taxon>
        <taxon>Actinopterygii</taxon>
        <taxon>Neopterygii</taxon>
        <taxon>Teleostei</taxon>
        <taxon>Neoteleostei</taxon>
        <taxon>Acanthomorphata</taxon>
        <taxon>Ovalentaria</taxon>
        <taxon>Atherinomorphae</taxon>
        <taxon>Cyprinodontiformes</taxon>
        <taxon>Goodeidae</taxon>
        <taxon>Characodon</taxon>
    </lineage>
</organism>
<protein>
    <submittedName>
        <fullName evidence="1">Inactive phospholipase C-like protein 2</fullName>
    </submittedName>
</protein>
<dbReference type="EMBL" id="JAHUTJ010041363">
    <property type="protein sequence ID" value="MED6280062.1"/>
    <property type="molecule type" value="Genomic_DNA"/>
</dbReference>
<proteinExistence type="predicted"/>